<evidence type="ECO:0000313" key="3">
    <source>
        <dbReference type="Proteomes" id="UP000676336"/>
    </source>
</evidence>
<feature type="compositionally biased region" description="Polar residues" evidence="1">
    <location>
        <begin position="45"/>
        <end position="54"/>
    </location>
</feature>
<accession>A0A8S3ISQ3</accession>
<dbReference type="AlphaFoldDB" id="A0A8S3ISQ3"/>
<name>A0A8S3ISQ3_9BILA</name>
<comment type="caution">
    <text evidence="2">The sequence shown here is derived from an EMBL/GenBank/DDBJ whole genome shotgun (WGS) entry which is preliminary data.</text>
</comment>
<feature type="non-terminal residue" evidence="2">
    <location>
        <position position="1"/>
    </location>
</feature>
<dbReference type="EMBL" id="CAJOBI010336117">
    <property type="protein sequence ID" value="CAF5206124.1"/>
    <property type="molecule type" value="Genomic_DNA"/>
</dbReference>
<feature type="region of interest" description="Disordered" evidence="1">
    <location>
        <begin position="12"/>
        <end position="57"/>
    </location>
</feature>
<evidence type="ECO:0000313" key="2">
    <source>
        <dbReference type="EMBL" id="CAF5206124.1"/>
    </source>
</evidence>
<organism evidence="2 3">
    <name type="scientific">Rotaria magnacalcarata</name>
    <dbReference type="NCBI Taxonomy" id="392030"/>
    <lineage>
        <taxon>Eukaryota</taxon>
        <taxon>Metazoa</taxon>
        <taxon>Spiralia</taxon>
        <taxon>Gnathifera</taxon>
        <taxon>Rotifera</taxon>
        <taxon>Eurotatoria</taxon>
        <taxon>Bdelloidea</taxon>
        <taxon>Philodinida</taxon>
        <taxon>Philodinidae</taxon>
        <taxon>Rotaria</taxon>
    </lineage>
</organism>
<gene>
    <name evidence="2" type="ORF">SMN809_LOCUS76947</name>
</gene>
<sequence>FVCKTKHLEKLKNIQQNASRRNTRQIPNGNNNNADKNGDTAVDSPKQSESNNLSDADLLKTSMTGFSEVMWKLQESVSDCGSIGRRCDA</sequence>
<proteinExistence type="predicted"/>
<feature type="compositionally biased region" description="Polar residues" evidence="1">
    <location>
        <begin position="13"/>
        <end position="27"/>
    </location>
</feature>
<reference evidence="2" key="1">
    <citation type="submission" date="2021-02" db="EMBL/GenBank/DDBJ databases">
        <authorList>
            <person name="Nowell W R."/>
        </authorList>
    </citation>
    <scope>NUCLEOTIDE SEQUENCE</scope>
</reference>
<dbReference type="Proteomes" id="UP000676336">
    <property type="component" value="Unassembled WGS sequence"/>
</dbReference>
<protein>
    <submittedName>
        <fullName evidence="2">Uncharacterized protein</fullName>
    </submittedName>
</protein>
<evidence type="ECO:0000256" key="1">
    <source>
        <dbReference type="SAM" id="MobiDB-lite"/>
    </source>
</evidence>